<gene>
    <name evidence="1" type="ORF">CVT26_008142</name>
</gene>
<accession>A0A409W9B6</accession>
<dbReference type="InParanoid" id="A0A409W9B6"/>
<keyword evidence="2" id="KW-1185">Reference proteome</keyword>
<dbReference type="AlphaFoldDB" id="A0A409W9B6"/>
<evidence type="ECO:0000313" key="1">
    <source>
        <dbReference type="EMBL" id="PPQ75107.1"/>
    </source>
</evidence>
<protein>
    <submittedName>
        <fullName evidence="1">Uncharacterized protein</fullName>
    </submittedName>
</protein>
<dbReference type="EMBL" id="NHYE01005288">
    <property type="protein sequence ID" value="PPQ75107.1"/>
    <property type="molecule type" value="Genomic_DNA"/>
</dbReference>
<reference evidence="1 2" key="1">
    <citation type="journal article" date="2018" name="Evol. Lett.">
        <title>Horizontal gene cluster transfer increased hallucinogenic mushroom diversity.</title>
        <authorList>
            <person name="Reynolds H.T."/>
            <person name="Vijayakumar V."/>
            <person name="Gluck-Thaler E."/>
            <person name="Korotkin H.B."/>
            <person name="Matheny P.B."/>
            <person name="Slot J.C."/>
        </authorList>
    </citation>
    <scope>NUCLEOTIDE SEQUENCE [LARGE SCALE GENOMIC DNA]</scope>
    <source>
        <strain evidence="1 2">SRW20</strain>
    </source>
</reference>
<evidence type="ECO:0000313" key="2">
    <source>
        <dbReference type="Proteomes" id="UP000284706"/>
    </source>
</evidence>
<name>A0A409W9B6_9AGAR</name>
<proteinExistence type="predicted"/>
<dbReference type="Proteomes" id="UP000284706">
    <property type="component" value="Unassembled WGS sequence"/>
</dbReference>
<comment type="caution">
    <text evidence="1">The sequence shown here is derived from an EMBL/GenBank/DDBJ whole genome shotgun (WGS) entry which is preliminary data.</text>
</comment>
<organism evidence="1 2">
    <name type="scientific">Gymnopilus dilepis</name>
    <dbReference type="NCBI Taxonomy" id="231916"/>
    <lineage>
        <taxon>Eukaryota</taxon>
        <taxon>Fungi</taxon>
        <taxon>Dikarya</taxon>
        <taxon>Basidiomycota</taxon>
        <taxon>Agaricomycotina</taxon>
        <taxon>Agaricomycetes</taxon>
        <taxon>Agaricomycetidae</taxon>
        <taxon>Agaricales</taxon>
        <taxon>Agaricineae</taxon>
        <taxon>Hymenogastraceae</taxon>
        <taxon>Gymnopilus</taxon>
    </lineage>
</organism>
<sequence length="113" mass="11666">MRSTPLSLPDKTTCVREAARKPVTLTVAGTGPNLDEPVASLDASRCATSVAEPTEEAAPPVVIVGQVVLPAFLVYQTTNGATPLADTVKTTTMSRARVTINATSLGIVLVHAP</sequence>